<evidence type="ECO:0000256" key="2">
    <source>
        <dbReference type="SAM" id="Phobius"/>
    </source>
</evidence>
<protein>
    <submittedName>
        <fullName evidence="3">Uncharacterized protein</fullName>
    </submittedName>
</protein>
<keyword evidence="2" id="KW-0812">Transmembrane</keyword>
<accession>A0A1I1R8S2</accession>
<name>A0A1I1R8S2_9ACTN</name>
<dbReference type="Proteomes" id="UP000199207">
    <property type="component" value="Unassembled WGS sequence"/>
</dbReference>
<gene>
    <name evidence="3" type="ORF">SAMN05421773_112121</name>
</gene>
<proteinExistence type="predicted"/>
<reference evidence="3 4" key="1">
    <citation type="submission" date="2016-10" db="EMBL/GenBank/DDBJ databases">
        <authorList>
            <person name="de Groot N.N."/>
        </authorList>
    </citation>
    <scope>NUCLEOTIDE SEQUENCE [LARGE SCALE GENOMIC DNA]</scope>
    <source>
        <strain evidence="3 4">CGMCC 4.5739</strain>
    </source>
</reference>
<dbReference type="InterPro" id="IPR045924">
    <property type="entry name" value="DUF6343"/>
</dbReference>
<evidence type="ECO:0000313" key="4">
    <source>
        <dbReference type="Proteomes" id="UP000199207"/>
    </source>
</evidence>
<feature type="transmembrane region" description="Helical" evidence="2">
    <location>
        <begin position="58"/>
        <end position="81"/>
    </location>
</feature>
<dbReference type="Pfam" id="PF19870">
    <property type="entry name" value="DUF6343"/>
    <property type="match status" value="1"/>
</dbReference>
<keyword evidence="2" id="KW-0472">Membrane</keyword>
<keyword evidence="4" id="KW-1185">Reference proteome</keyword>
<dbReference type="STRING" id="910347.SAMN05421773_112121"/>
<organism evidence="3 4">
    <name type="scientific">Streptomyces aidingensis</name>
    <dbReference type="NCBI Taxonomy" id="910347"/>
    <lineage>
        <taxon>Bacteria</taxon>
        <taxon>Bacillati</taxon>
        <taxon>Actinomycetota</taxon>
        <taxon>Actinomycetes</taxon>
        <taxon>Kitasatosporales</taxon>
        <taxon>Streptomycetaceae</taxon>
        <taxon>Streptomyces</taxon>
    </lineage>
</organism>
<evidence type="ECO:0000256" key="1">
    <source>
        <dbReference type="SAM" id="MobiDB-lite"/>
    </source>
</evidence>
<dbReference type="AlphaFoldDB" id="A0A1I1R8S2"/>
<feature type="transmembrane region" description="Helical" evidence="2">
    <location>
        <begin position="93"/>
        <end position="115"/>
    </location>
</feature>
<sequence length="135" mass="15048">MVQHEGERPEGPERPEHPERPERPERGVPRSRSGLLGRRFPRTGDEPVTAQSAVGLRLLLSLVFVPVFVFLTVLFLVWWLTSDAGDRPSPDDLRMLTLIAAVVTLLAGADLAVIVRRLRRERGSPPDAGRNGSRR</sequence>
<feature type="region of interest" description="Disordered" evidence="1">
    <location>
        <begin position="1"/>
        <end position="47"/>
    </location>
</feature>
<dbReference type="RefSeq" id="WP_425443895.1">
    <property type="nucleotide sequence ID" value="NZ_FOLM01000012.1"/>
</dbReference>
<dbReference type="EMBL" id="FOLM01000012">
    <property type="protein sequence ID" value="SFD27943.1"/>
    <property type="molecule type" value="Genomic_DNA"/>
</dbReference>
<feature type="compositionally biased region" description="Basic and acidic residues" evidence="1">
    <location>
        <begin position="1"/>
        <end position="28"/>
    </location>
</feature>
<keyword evidence="2" id="KW-1133">Transmembrane helix</keyword>
<evidence type="ECO:0000313" key="3">
    <source>
        <dbReference type="EMBL" id="SFD27943.1"/>
    </source>
</evidence>